<dbReference type="Pfam" id="PF12937">
    <property type="entry name" value="F-box-like"/>
    <property type="match status" value="1"/>
</dbReference>
<dbReference type="InterPro" id="IPR036047">
    <property type="entry name" value="F-box-like_dom_sf"/>
</dbReference>
<dbReference type="Pfam" id="PF14299">
    <property type="entry name" value="PP2"/>
    <property type="match status" value="1"/>
</dbReference>
<evidence type="ECO:0000259" key="1">
    <source>
        <dbReference type="PROSITE" id="PS50181"/>
    </source>
</evidence>
<dbReference type="PANTHER" id="PTHR32278">
    <property type="entry name" value="F-BOX DOMAIN-CONTAINING PROTEIN"/>
    <property type="match status" value="1"/>
</dbReference>
<dbReference type="SMART" id="SM00256">
    <property type="entry name" value="FBOX"/>
    <property type="match status" value="1"/>
</dbReference>
<comment type="caution">
    <text evidence="2">The sequence shown here is derived from an EMBL/GenBank/DDBJ whole genome shotgun (WGS) entry which is preliminary data.</text>
</comment>
<dbReference type="Gene3D" id="1.20.1280.50">
    <property type="match status" value="1"/>
</dbReference>
<dbReference type="Proteomes" id="UP001206925">
    <property type="component" value="Unassembled WGS sequence"/>
</dbReference>
<evidence type="ECO:0000313" key="2">
    <source>
        <dbReference type="EMBL" id="KAI7732031.1"/>
    </source>
</evidence>
<sequence length="269" mass="30322">MTESDNVPTISHLPEGCVTDILSITSPRDACRAASISKAFNSAADSDSVWEKFLPPDYRELIARAVSPVVFESKKQLYHLLSESYVLLDNGYLGLKLDRETGRKCYMLGARNLSITWGHDATYWKWGHVPESRFAEVGILRLVWWLDINGKIASGMLSEKTTYVAYLIFRITSNSWGLSAPGKAIVSLGGEINETSNVYLQQPLTGRRPRPRTQAHARAPRKEGWMEIKLGEFYCHDGEEGEVEMVFWEHDCRKSKGGLIVEGIELRPK</sequence>
<organism evidence="2 3">
    <name type="scientific">Ambrosia artemisiifolia</name>
    <name type="common">Common ragweed</name>
    <dbReference type="NCBI Taxonomy" id="4212"/>
    <lineage>
        <taxon>Eukaryota</taxon>
        <taxon>Viridiplantae</taxon>
        <taxon>Streptophyta</taxon>
        <taxon>Embryophyta</taxon>
        <taxon>Tracheophyta</taxon>
        <taxon>Spermatophyta</taxon>
        <taxon>Magnoliopsida</taxon>
        <taxon>eudicotyledons</taxon>
        <taxon>Gunneridae</taxon>
        <taxon>Pentapetalae</taxon>
        <taxon>asterids</taxon>
        <taxon>campanulids</taxon>
        <taxon>Asterales</taxon>
        <taxon>Asteraceae</taxon>
        <taxon>Asteroideae</taxon>
        <taxon>Heliantheae alliance</taxon>
        <taxon>Heliantheae</taxon>
        <taxon>Ambrosia</taxon>
    </lineage>
</organism>
<dbReference type="SUPFAM" id="SSF81383">
    <property type="entry name" value="F-box domain"/>
    <property type="match status" value="1"/>
</dbReference>
<protein>
    <recommendedName>
        <fullName evidence="1">F-box domain-containing protein</fullName>
    </recommendedName>
</protein>
<reference evidence="2" key="1">
    <citation type="submission" date="2022-06" db="EMBL/GenBank/DDBJ databases">
        <title>Uncovering the hologenomic basis of an extraordinary plant invasion.</title>
        <authorList>
            <person name="Bieker V.C."/>
            <person name="Martin M.D."/>
            <person name="Gilbert T."/>
            <person name="Hodgins K."/>
            <person name="Battlay P."/>
            <person name="Petersen B."/>
            <person name="Wilson J."/>
        </authorList>
    </citation>
    <scope>NUCLEOTIDE SEQUENCE</scope>
    <source>
        <strain evidence="2">AA19_3_7</strain>
        <tissue evidence="2">Leaf</tissue>
    </source>
</reference>
<dbReference type="InterPro" id="IPR025886">
    <property type="entry name" value="PP2-like"/>
</dbReference>
<dbReference type="InterPro" id="IPR001810">
    <property type="entry name" value="F-box_dom"/>
</dbReference>
<name>A0AAD5BYI7_AMBAR</name>
<keyword evidence="3" id="KW-1185">Reference proteome</keyword>
<proteinExistence type="predicted"/>
<evidence type="ECO:0000313" key="3">
    <source>
        <dbReference type="Proteomes" id="UP001206925"/>
    </source>
</evidence>
<dbReference type="PROSITE" id="PS50181">
    <property type="entry name" value="FBOX"/>
    <property type="match status" value="1"/>
</dbReference>
<accession>A0AAD5BYI7</accession>
<feature type="domain" description="F-box" evidence="1">
    <location>
        <begin position="7"/>
        <end position="53"/>
    </location>
</feature>
<dbReference type="EMBL" id="JAMZMK010010329">
    <property type="protein sequence ID" value="KAI7732031.1"/>
    <property type="molecule type" value="Genomic_DNA"/>
</dbReference>
<dbReference type="PANTHER" id="PTHR32278:SF61">
    <property type="entry name" value="F-BOX DOMAIN, PHLOEM PROTEIN 2-LIKE PROTEIN-RELATED"/>
    <property type="match status" value="1"/>
</dbReference>
<dbReference type="AlphaFoldDB" id="A0AAD5BYI7"/>
<gene>
    <name evidence="2" type="ORF">M8C21_009692</name>
</gene>
<dbReference type="CDD" id="cd22162">
    <property type="entry name" value="F-box_AtSKIP3-like"/>
    <property type="match status" value="1"/>
</dbReference>